<keyword evidence="3" id="KW-1185">Reference proteome</keyword>
<dbReference type="Proteomes" id="UP000009049">
    <property type="component" value="Chromosome"/>
</dbReference>
<dbReference type="Pfam" id="PF13585">
    <property type="entry name" value="CHU_C"/>
    <property type="match status" value="1"/>
</dbReference>
<organism evidence="2 3">
    <name type="scientific">Robiginitalea biformata (strain ATCC BAA-864 / DSM 15991 / KCTC 12146 / HTCC2501)</name>
    <dbReference type="NCBI Taxonomy" id="313596"/>
    <lineage>
        <taxon>Bacteria</taxon>
        <taxon>Pseudomonadati</taxon>
        <taxon>Bacteroidota</taxon>
        <taxon>Flavobacteriia</taxon>
        <taxon>Flavobacteriales</taxon>
        <taxon>Flavobacteriaceae</taxon>
        <taxon>Robiginitalea</taxon>
    </lineage>
</organism>
<accession>A4CPY2</accession>
<gene>
    <name evidence="2" type="ordered locus">RB2501_01535</name>
</gene>
<dbReference type="KEGG" id="rbi:RB2501_01535"/>
<dbReference type="InterPro" id="IPR026341">
    <property type="entry name" value="T9SS_type_B"/>
</dbReference>
<evidence type="ECO:0000313" key="2">
    <source>
        <dbReference type="EMBL" id="EAR14067.1"/>
    </source>
</evidence>
<dbReference type="eggNOG" id="COG2373">
    <property type="taxonomic scope" value="Bacteria"/>
</dbReference>
<proteinExistence type="predicted"/>
<dbReference type="EMBL" id="CP001712">
    <property type="protein sequence ID" value="EAR14067.1"/>
    <property type="molecule type" value="Genomic_DNA"/>
</dbReference>
<dbReference type="RefSeq" id="WP_015755503.1">
    <property type="nucleotide sequence ID" value="NC_013222.1"/>
</dbReference>
<protein>
    <submittedName>
        <fullName evidence="2">Outer membrane autotransporter barrel domain protein</fullName>
    </submittedName>
</protein>
<feature type="signal peptide" evidence="1">
    <location>
        <begin position="1"/>
        <end position="27"/>
    </location>
</feature>
<evidence type="ECO:0000313" key="3">
    <source>
        <dbReference type="Proteomes" id="UP000009049"/>
    </source>
</evidence>
<feature type="chain" id="PRO_5002666637" evidence="1">
    <location>
        <begin position="28"/>
        <end position="2839"/>
    </location>
</feature>
<dbReference type="InterPro" id="IPR025667">
    <property type="entry name" value="SprB_repeat"/>
</dbReference>
<keyword evidence="1" id="KW-0732">Signal</keyword>
<dbReference type="HOGENOM" id="CLU_000064_0_0_10"/>
<dbReference type="eggNOG" id="COG3291">
    <property type="taxonomic scope" value="Bacteria"/>
</dbReference>
<sequence>MLPKKNRHLWYALLMLVATIISSSAIAGGTLGGFLSRIDSVISDSQQPQGVVGIDPAASIAIGTTDFPAPAAPALFSTIIQNADEEVTCADNGFTIARFNLCGDYDDRIISVSGSHSSYQWQQLVPGGSCTFDVNEDCPPIIGSECNPYWQTISGASTLTLNAASIPASSGAEFRVRVNGGSYYYFKVKKSTITQTYVKRDFICGVPGRIQITNLSSAYEFSIDNGTGFGPWQTSPIFGSLDPGTYVVKARLQNTSNTCEYPYEPIVIEEQEIDIDVEFTDAQCFGETGSITVTVNNVPGPFKYTLLDASGVPQEFTTFIPNNPYTFAAVGFGTYSVQVETQQCTGDPGNGIPPPRQSTDINGNPIVIGDGLVALSASTEVNESLSSDPVCGANDADIIVRTSGGAGPYTFTVSDGGNSGGTYTGQTTYNVTAAGTYEFFITDANGCTTTATASVEELTPPDVTASGTDGDCNNGARIDINIIDAKGYNLLFRADPADPWSANPVLTVPTGTYNQIQVQYQQAAFSCIYTIPTSISVTNVGAITGNAVKIQDRLCDGAGGVDGGIIEFQGPYSGGSGSGYEFSIDGVNFSTQETYSNLAPGTYTPIIRDAGGCRLELTAITIADVDPPTDLAFAQSAINCAAGTSDVQLTPTSNAPIVLYEVISPISVNNGGSDTFSGLSVNTAYTFRITDANGCTYTESFTPAVISTIRARVKSGGDTRVCTGAADGTGTFLIDGFTNNYTYNINGGPESAPQNDAEVDLPLSGAGTYTITVTDADTGCTDTASITIEEPASPLTLSGNVTAMTCANGNTGRVVATAGGGWGTYRYSLEMPNGFVSGPKSGRTFGNLTQSGNYILTVEDAEGCTATFNFSLTPIDAPTLTLDAGASDYCYVPGTGATLAVSSSAGTAPLASHQYRINGGPLQASPVFTGLNPGNYTIEVVDGNNCTDAVTATINSQLRVNTSIDAEIPCGGADGGIRVQVTGGYLAGAGPKQYEVSANGGATYGAPVPLASNNFVYNTNVPGDYVFRVTDNRGCVAVSSPITLNPPVNIDPASIAVTPASCGQTNNGIVTVTPDATSGIPPYEISFDGGAFGSQSVFSNLNAGQTYTVIVRDARGCETVPQDVTIPLDGTPPPDATVAPVTATCSAGLVEGNIQVTSVAGGTADYTYILQDQFGVELDRIGPTSSTAETFTNIVPGIYTVVTLDALGCRDEDTVTVDQTTVDVVPDPVAAPVCAAGGFTNTVEIVGGVGPFEIRLATDPNPPVPVNSPPRRHTFNGLQFGVTYTVEVTDLGTGCVYLDEIPPVDGPNPLEVTATSTPGYCDANRFGQILYDVTGFTPGSDLLIELLNTDDGTRITIDSPTNVSPTYSGAYETLPGNYQVIVTESTDNCTDATAVVIDQNTPNIDIIAQEPANCNAFGQFTVQGSGGGGGPYEFAFMDAGVPPTPGDFDTATTFIGPAGNYDVYVRDITGCTSFAIAQIINLEPDLPVPTFVVENQCDNTVTSFDILVQIPSTVDTPRFTLNGDEQFPVLNGGVWEYTYTVGTPGDYVVDVVDANGCTSQGTATVYEFLSASGGFTTEPTCNAADGEISISTLGGSGDFTFELRTGAGAYIDDNTTGVFTGYAPGDYEVLVTDNIVNDGVINCFFLVDGITLDAAIPPVISAVIDTDISCNGANDGAIDVFLQAGTDADSPITYTLYEAGTSTIVQQNGSGSFTGLVPGFYDVTVVTSRNCETRQDDIEISEPPAFSITASAPDFACEPGANRYSSTIVTVNVVDPGTPGYQYSITGFGNYQSSPTFEVVDNGSPQDITIYAIDANGCQATFDLPTLNPPTDVVPTLSLQAALTCTTDERIRVDVVGSTDFTLSVVSGPASPAAVTNNPGDSFVLMDLPLAGGYLLEITDNIGGCSYPLPLHEVFEPTYPAVTISEANPVRCAVPGNDGALFIEVADYTGVYDYQVYQVDSGGNRIMPALASGSFDTNNFPDVSGDPARITGLPGGNFIVDIVSQDTPGCPAESNVATVRAPNGPLLPVAVEEGNVSCNDNLGIIVASATGGWDIAPYEYRLLRDDGSGYAEVAPYSASDRFENLGSGDYRVEVRDVEGCTATVDITLNPIPPIQVGIREPQALICPGGNNAILEAYDPATGDALTALTGASGGVPGAGYKYQLIYLGSNDILDELSRSGLQDSPVFAGAGGEGYISTGWYAIEVSSTYDCVGITEPYFVNPPPPIIPSLVQVRAPGCGGLGEMRLSVQNPEPGFEYEYRSVTALPSDPFISMGVGNTSVLISGGPGFYQFDVRKVNASNVCDVVRANGLTLIDAQDLDLVVNLPDDISCANEIDGRIESFASGGVGDNSFILYSGDPGPDPFNPLPGAVVVRGPQPDGTFEQLTDGNDYYVTVTSGNTCGDVEGPLTIMRPAPIVYSASATPVSCAGEEDGSITIEVTSGGEGLIQFAIAPNFNEFFSDPATPGVYTFTDLEGAPGAGRSYDILIQDAEGCSELTSISVVEPQPIELSFTATDETCIGAADGSAQLTIAGGTPFVDGSGIPYYETSLNSSADVDYVRNDALFYDNLLGGESYVVFVRDANGCTANIVIPIEIGVDLTANVDVRYGCDGIFPNNSVEVTLTDSGLYDEVLIALDPADPTDAITAEATDVRSWGDLPAGDHTVYIYHENGCTIFEEFTIDDYQPLTLDAMQTGPNEITATASGGFGGYEFYFNGDSFGSDNVFTINYDANVRIRVVDQMGCMVEISFPFDFEGMVELPNYFTPDGDGMNDEWSPGNREFFPNIEIKIYDRYGRVVAILDQVKNWDGTYEGTELPTGDYWYVVNANDNEKQQYVGHFTLYR</sequence>
<evidence type="ECO:0000256" key="1">
    <source>
        <dbReference type="SAM" id="SignalP"/>
    </source>
</evidence>
<name>A4CPY2_ROBBH</name>
<dbReference type="NCBIfam" id="TIGR04131">
    <property type="entry name" value="Bac_Flav_CTERM"/>
    <property type="match status" value="1"/>
</dbReference>
<dbReference type="Pfam" id="PF13573">
    <property type="entry name" value="SprB"/>
    <property type="match status" value="6"/>
</dbReference>
<dbReference type="STRING" id="313596.RB2501_01535"/>
<dbReference type="OrthoDB" id="607469at2"/>
<reference evidence="2 3" key="1">
    <citation type="journal article" date="2009" name="J. Bacteriol.">
        <title>Complete genome sequence of Robiginitalea biformata HTCC2501.</title>
        <authorList>
            <person name="Oh H.M."/>
            <person name="Giovannoni S.J."/>
            <person name="Lee K."/>
            <person name="Ferriera S."/>
            <person name="Johnson J."/>
            <person name="Cho J.C."/>
        </authorList>
    </citation>
    <scope>NUCLEOTIDE SEQUENCE [LARGE SCALE GENOMIC DNA]</scope>
    <source>
        <strain evidence="3">ATCC BAA-864 / HTCC2501 / KCTC 12146</strain>
    </source>
</reference>